<dbReference type="GO" id="GO:0017004">
    <property type="term" value="P:cytochrome complex assembly"/>
    <property type="evidence" value="ECO:0007669"/>
    <property type="project" value="UniProtKB-KW"/>
</dbReference>
<keyword evidence="6" id="KW-1003">Cell membrane</keyword>
<evidence type="ECO:0000313" key="14">
    <source>
        <dbReference type="Proteomes" id="UP000242705"/>
    </source>
</evidence>
<dbReference type="EMBL" id="PXYX01000068">
    <property type="protein sequence ID" value="PSR23551.1"/>
    <property type="molecule type" value="Genomic_DNA"/>
</dbReference>
<evidence type="ECO:0000256" key="5">
    <source>
        <dbReference type="ARBA" id="ARBA00022448"/>
    </source>
</evidence>
<dbReference type="GO" id="GO:0005886">
    <property type="term" value="C:plasma membrane"/>
    <property type="evidence" value="ECO:0007669"/>
    <property type="project" value="UniProtKB-SubCell"/>
</dbReference>
<accession>A0A2T2WMT5</accession>
<feature type="transmembrane region" description="Helical" evidence="12">
    <location>
        <begin position="39"/>
        <end position="60"/>
    </location>
</feature>
<dbReference type="GO" id="GO:1903607">
    <property type="term" value="P:cytochrome c biosynthetic process"/>
    <property type="evidence" value="ECO:0007669"/>
    <property type="project" value="TreeGrafter"/>
</dbReference>
<feature type="transmembrane region" description="Helical" evidence="12">
    <location>
        <begin position="93"/>
        <end position="115"/>
    </location>
</feature>
<evidence type="ECO:0000256" key="12">
    <source>
        <dbReference type="SAM" id="Phobius"/>
    </source>
</evidence>
<feature type="transmembrane region" description="Helical" evidence="12">
    <location>
        <begin position="159"/>
        <end position="180"/>
    </location>
</feature>
<dbReference type="AlphaFoldDB" id="A0A2T2WMT5"/>
<evidence type="ECO:0000256" key="11">
    <source>
        <dbReference type="ARBA" id="ARBA00023136"/>
    </source>
</evidence>
<sequence>MHKDLLFEWRSKDWWLGMVTFVLMVLLVFAFALDSLSQVLRQIFPGMLWITFLFAGILGINKAFQREEAEDTLTGLLLAPGDRLAVYAAKMTVAFLFMLVTELVSVPAFFILFNFNFNAGFAVHVGGFLVTLVLGALGLVEISTLLAAISIHVKNGDMLLSLFVIPLEIPVLIMAVQATAGVLMPSPPHVSLWIHGLIAYDLIFMAVGLMLSDYLWEV</sequence>
<evidence type="ECO:0000313" key="13">
    <source>
        <dbReference type="EMBL" id="PSR23551.1"/>
    </source>
</evidence>
<evidence type="ECO:0000256" key="10">
    <source>
        <dbReference type="ARBA" id="ARBA00022989"/>
    </source>
</evidence>
<dbReference type="Proteomes" id="UP000242705">
    <property type="component" value="Unassembled WGS sequence"/>
</dbReference>
<dbReference type="GO" id="GO:0015232">
    <property type="term" value="F:heme transmembrane transporter activity"/>
    <property type="evidence" value="ECO:0007669"/>
    <property type="project" value="InterPro"/>
</dbReference>
<dbReference type="InterPro" id="IPR026031">
    <property type="entry name" value="Cyt_c_CcmB_bac"/>
</dbReference>
<keyword evidence="11 12" id="KW-0472">Membrane</keyword>
<evidence type="ECO:0000256" key="8">
    <source>
        <dbReference type="ARBA" id="ARBA00022692"/>
    </source>
</evidence>
<evidence type="ECO:0000256" key="1">
    <source>
        <dbReference type="ARBA" id="ARBA00002442"/>
    </source>
</evidence>
<dbReference type="PANTHER" id="PTHR30070">
    <property type="entry name" value="HEME EXPORTER PROTEIN B"/>
    <property type="match status" value="1"/>
</dbReference>
<feature type="transmembrane region" description="Helical" evidence="12">
    <location>
        <begin position="192"/>
        <end position="216"/>
    </location>
</feature>
<proteinExistence type="inferred from homology"/>
<comment type="caution">
    <text evidence="13">The sequence shown here is derived from an EMBL/GenBank/DDBJ whole genome shotgun (WGS) entry which is preliminary data.</text>
</comment>
<evidence type="ECO:0000256" key="9">
    <source>
        <dbReference type="ARBA" id="ARBA00022748"/>
    </source>
</evidence>
<keyword evidence="8 12" id="KW-0812">Transmembrane</keyword>
<feature type="transmembrane region" description="Helical" evidence="12">
    <location>
        <begin position="14"/>
        <end position="33"/>
    </location>
</feature>
<evidence type="ECO:0000256" key="7">
    <source>
        <dbReference type="ARBA" id="ARBA00022519"/>
    </source>
</evidence>
<evidence type="ECO:0000256" key="2">
    <source>
        <dbReference type="ARBA" id="ARBA00004429"/>
    </source>
</evidence>
<reference evidence="13 14" key="1">
    <citation type="journal article" date="2014" name="BMC Genomics">
        <title>Comparison of environmental and isolate Sulfobacillus genomes reveals diverse carbon, sulfur, nitrogen, and hydrogen metabolisms.</title>
        <authorList>
            <person name="Justice N.B."/>
            <person name="Norman A."/>
            <person name="Brown C.T."/>
            <person name="Singh A."/>
            <person name="Thomas B.C."/>
            <person name="Banfield J.F."/>
        </authorList>
    </citation>
    <scope>NUCLEOTIDE SEQUENCE [LARGE SCALE GENOMIC DNA]</scope>
    <source>
        <strain evidence="13">AMDSBA5</strain>
    </source>
</reference>
<feature type="transmembrane region" description="Helical" evidence="12">
    <location>
        <begin position="121"/>
        <end position="147"/>
    </location>
</feature>
<keyword evidence="5" id="KW-0813">Transport</keyword>
<evidence type="ECO:0000256" key="4">
    <source>
        <dbReference type="ARBA" id="ARBA00016452"/>
    </source>
</evidence>
<dbReference type="PIRSF" id="PIRSF002764">
    <property type="entry name" value="CcmB"/>
    <property type="match status" value="1"/>
</dbReference>
<comment type="function">
    <text evidence="1">Required for the export of heme to the periplasm for the biogenesis of c-type cytochromes.</text>
</comment>
<comment type="subcellular location">
    <subcellularLocation>
        <location evidence="2">Cell inner membrane</location>
        <topology evidence="2">Multi-pass membrane protein</topology>
    </subcellularLocation>
</comment>
<dbReference type="PRINTS" id="PR01414">
    <property type="entry name" value="CCMBBIOGNSIS"/>
</dbReference>
<name>A0A2T2WMT5_SULTH</name>
<gene>
    <name evidence="13" type="ORF">C7B47_15760</name>
</gene>
<dbReference type="InterPro" id="IPR003544">
    <property type="entry name" value="Cyt_c_biogenesis_CcmB"/>
</dbReference>
<keyword evidence="10 12" id="KW-1133">Transmembrane helix</keyword>
<keyword evidence="9" id="KW-0201">Cytochrome c-type biogenesis</keyword>
<keyword evidence="7" id="KW-0997">Cell inner membrane</keyword>
<dbReference type="PANTHER" id="PTHR30070:SF1">
    <property type="entry name" value="CYTOCHROME C BIOGENESIS B-RELATED"/>
    <property type="match status" value="1"/>
</dbReference>
<evidence type="ECO:0000256" key="6">
    <source>
        <dbReference type="ARBA" id="ARBA00022475"/>
    </source>
</evidence>
<protein>
    <recommendedName>
        <fullName evidence="4">Heme exporter protein B</fullName>
    </recommendedName>
</protein>
<comment type="similarity">
    <text evidence="3">Belongs to the CcmB/CycW/HelB family.</text>
</comment>
<organism evidence="13 14">
    <name type="scientific">Sulfobacillus thermosulfidooxidans</name>
    <dbReference type="NCBI Taxonomy" id="28034"/>
    <lineage>
        <taxon>Bacteria</taxon>
        <taxon>Bacillati</taxon>
        <taxon>Bacillota</taxon>
        <taxon>Clostridia</taxon>
        <taxon>Eubacteriales</taxon>
        <taxon>Clostridiales Family XVII. Incertae Sedis</taxon>
        <taxon>Sulfobacillus</taxon>
    </lineage>
</organism>
<evidence type="ECO:0000256" key="3">
    <source>
        <dbReference type="ARBA" id="ARBA00010544"/>
    </source>
</evidence>
<dbReference type="Pfam" id="PF03379">
    <property type="entry name" value="CcmB"/>
    <property type="match status" value="1"/>
</dbReference>